<evidence type="ECO:0000259" key="1">
    <source>
        <dbReference type="Pfam" id="PF04601"/>
    </source>
</evidence>
<reference evidence="2 3" key="1">
    <citation type="journal article" date="2018" name="Proc. Natl. Acad. Sci. U.S.A.">
        <title>Draft genome sequence of Camellia sinensis var. sinensis provides insights into the evolution of the tea genome and tea quality.</title>
        <authorList>
            <person name="Wei C."/>
            <person name="Yang H."/>
            <person name="Wang S."/>
            <person name="Zhao J."/>
            <person name="Liu C."/>
            <person name="Gao L."/>
            <person name="Xia E."/>
            <person name="Lu Y."/>
            <person name="Tai Y."/>
            <person name="She G."/>
            <person name="Sun J."/>
            <person name="Cao H."/>
            <person name="Tong W."/>
            <person name="Gao Q."/>
            <person name="Li Y."/>
            <person name="Deng W."/>
            <person name="Jiang X."/>
            <person name="Wang W."/>
            <person name="Chen Q."/>
            <person name="Zhang S."/>
            <person name="Li H."/>
            <person name="Wu J."/>
            <person name="Wang P."/>
            <person name="Li P."/>
            <person name="Shi C."/>
            <person name="Zheng F."/>
            <person name="Jian J."/>
            <person name="Huang B."/>
            <person name="Shan D."/>
            <person name="Shi M."/>
            <person name="Fang C."/>
            <person name="Yue Y."/>
            <person name="Li F."/>
            <person name="Li D."/>
            <person name="Wei S."/>
            <person name="Han B."/>
            <person name="Jiang C."/>
            <person name="Yin Y."/>
            <person name="Xia T."/>
            <person name="Zhang Z."/>
            <person name="Bennetzen J.L."/>
            <person name="Zhao S."/>
            <person name="Wan X."/>
        </authorList>
    </citation>
    <scope>NUCLEOTIDE SEQUENCE [LARGE SCALE GENOMIC DNA]</scope>
    <source>
        <strain evidence="3">cv. Shuchazao</strain>
        <tissue evidence="2">Leaf</tissue>
    </source>
</reference>
<dbReference type="Proteomes" id="UP000306102">
    <property type="component" value="Unassembled WGS sequence"/>
</dbReference>
<sequence length="265" mass="30105">MELFQKAISVKLSHNDKYLVAEDDQESVCQDRDGSSKINSIWVVELADGGDFLRFKSCHGKYLTASNVPFLPGSSGRKVLQTIPKKHDCSSIEWEPIRDGFSVRFKTRCGHFLRPNGGLPPWRNSVTHDIPHRMGTQEKVLWDIEIVESLGKTNSPLPSLSPKPHPTTLAFPTQREPPILALPPLKFKNMRHFADNLFPWKHYYSTGGLYPWVHKIFCLTKMNRLRSFFKSEESIAEFKALYSVPEDVIVYIPSSDDSLSGGSEE</sequence>
<keyword evidence="3" id="KW-1185">Reference proteome</keyword>
<dbReference type="Pfam" id="PF04601">
    <property type="entry name" value="DUF569"/>
    <property type="match status" value="1"/>
</dbReference>
<dbReference type="PANTHER" id="PTHR31205">
    <property type="entry name" value="ACTIN CROSS-LINKING PROTEIN (DUF569)"/>
    <property type="match status" value="1"/>
</dbReference>
<gene>
    <name evidence="2" type="ORF">TEA_022589</name>
</gene>
<evidence type="ECO:0000313" key="2">
    <source>
        <dbReference type="EMBL" id="THF98351.1"/>
    </source>
</evidence>
<dbReference type="InterPro" id="IPR008999">
    <property type="entry name" value="Actin-crosslinking"/>
</dbReference>
<evidence type="ECO:0000313" key="3">
    <source>
        <dbReference type="Proteomes" id="UP000306102"/>
    </source>
</evidence>
<dbReference type="PANTHER" id="PTHR31205:SF77">
    <property type="entry name" value="CROSS-LINKING PROTEIN, PUTATIVE (DUF569)-RELATED"/>
    <property type="match status" value="1"/>
</dbReference>
<dbReference type="AlphaFoldDB" id="A0A4S4D7E9"/>
<feature type="domain" description="DUF569" evidence="1">
    <location>
        <begin position="1"/>
        <end position="142"/>
    </location>
</feature>
<proteinExistence type="predicted"/>
<dbReference type="CDD" id="cd23340">
    <property type="entry name" value="beta-trefoil_FSCN_ACP-like"/>
    <property type="match status" value="1"/>
</dbReference>
<dbReference type="InterPro" id="IPR007679">
    <property type="entry name" value="DUF569"/>
</dbReference>
<accession>A0A4S4D7E9</accession>
<dbReference type="STRING" id="542762.A0A4S4D7E9"/>
<dbReference type="EMBL" id="SDRB02012229">
    <property type="protein sequence ID" value="THF98351.1"/>
    <property type="molecule type" value="Genomic_DNA"/>
</dbReference>
<organism evidence="2 3">
    <name type="scientific">Camellia sinensis var. sinensis</name>
    <name type="common">China tea</name>
    <dbReference type="NCBI Taxonomy" id="542762"/>
    <lineage>
        <taxon>Eukaryota</taxon>
        <taxon>Viridiplantae</taxon>
        <taxon>Streptophyta</taxon>
        <taxon>Embryophyta</taxon>
        <taxon>Tracheophyta</taxon>
        <taxon>Spermatophyta</taxon>
        <taxon>Magnoliopsida</taxon>
        <taxon>eudicotyledons</taxon>
        <taxon>Gunneridae</taxon>
        <taxon>Pentapetalae</taxon>
        <taxon>asterids</taxon>
        <taxon>Ericales</taxon>
        <taxon>Theaceae</taxon>
        <taxon>Camellia</taxon>
    </lineage>
</organism>
<dbReference type="SUPFAM" id="SSF50405">
    <property type="entry name" value="Actin-crosslinking proteins"/>
    <property type="match status" value="1"/>
</dbReference>
<name>A0A4S4D7E9_CAMSN</name>
<protein>
    <recommendedName>
        <fullName evidence="1">DUF569 domain-containing protein</fullName>
    </recommendedName>
</protein>
<comment type="caution">
    <text evidence="2">The sequence shown here is derived from an EMBL/GenBank/DDBJ whole genome shotgun (WGS) entry which is preliminary data.</text>
</comment>
<dbReference type="Gene3D" id="2.80.10.50">
    <property type="match status" value="1"/>
</dbReference>